<evidence type="ECO:0000313" key="3">
    <source>
        <dbReference type="Proteomes" id="UP000321555"/>
    </source>
</evidence>
<feature type="transmembrane region" description="Helical" evidence="1">
    <location>
        <begin position="31"/>
        <end position="50"/>
    </location>
</feature>
<proteinExistence type="predicted"/>
<name>A0A5B8Z255_CYTDA</name>
<protein>
    <submittedName>
        <fullName evidence="2">Uncharacterized protein</fullName>
    </submittedName>
</protein>
<reference evidence="3" key="1">
    <citation type="submission" date="2019-08" db="EMBL/GenBank/DDBJ databases">
        <authorList>
            <person name="Zheng X."/>
        </authorList>
    </citation>
    <scope>NUCLEOTIDE SEQUENCE [LARGE SCALE GENOMIC DNA]</scope>
    <source>
        <strain evidence="3">FJAT-25496</strain>
    </source>
</reference>
<dbReference type="AlphaFoldDB" id="A0A5B8Z255"/>
<accession>A0A5B8Z255</accession>
<keyword evidence="3" id="KW-1185">Reference proteome</keyword>
<dbReference type="Proteomes" id="UP000321555">
    <property type="component" value="Chromosome"/>
</dbReference>
<evidence type="ECO:0000313" key="2">
    <source>
        <dbReference type="EMBL" id="QED47104.1"/>
    </source>
</evidence>
<sequence length="67" mass="8103">MRKSKQLFLLLSTICQLLGIVMLFINIKAAIFIFAIYAFLMIIIFIILIMERKNEKLEERRNDYRNY</sequence>
<organism evidence="2 3">
    <name type="scientific">Cytobacillus dafuensis</name>
    <name type="common">Bacillus dafuensis</name>
    <dbReference type="NCBI Taxonomy" id="1742359"/>
    <lineage>
        <taxon>Bacteria</taxon>
        <taxon>Bacillati</taxon>
        <taxon>Bacillota</taxon>
        <taxon>Bacilli</taxon>
        <taxon>Bacillales</taxon>
        <taxon>Bacillaceae</taxon>
        <taxon>Cytobacillus</taxon>
    </lineage>
</organism>
<evidence type="ECO:0000256" key="1">
    <source>
        <dbReference type="SAM" id="Phobius"/>
    </source>
</evidence>
<keyword evidence="1" id="KW-0472">Membrane</keyword>
<gene>
    <name evidence="2" type="ORF">FSZ17_07505</name>
</gene>
<dbReference type="KEGG" id="bda:FSZ17_07505"/>
<feature type="transmembrane region" description="Helical" evidence="1">
    <location>
        <begin position="7"/>
        <end position="25"/>
    </location>
</feature>
<dbReference type="RefSeq" id="WP_057774584.1">
    <property type="nucleotide sequence ID" value="NZ_CP042593.1"/>
</dbReference>
<dbReference type="EMBL" id="CP042593">
    <property type="protein sequence ID" value="QED47104.1"/>
    <property type="molecule type" value="Genomic_DNA"/>
</dbReference>
<keyword evidence="1" id="KW-1133">Transmembrane helix</keyword>
<keyword evidence="1" id="KW-0812">Transmembrane</keyword>